<keyword evidence="3" id="KW-1185">Reference proteome</keyword>
<evidence type="ECO:0000313" key="2">
    <source>
        <dbReference type="EMBL" id="CAE8630383.1"/>
    </source>
</evidence>
<reference evidence="2" key="1">
    <citation type="submission" date="2021-02" db="EMBL/GenBank/DDBJ databases">
        <authorList>
            <person name="Dougan E. K."/>
            <person name="Rhodes N."/>
            <person name="Thang M."/>
            <person name="Chan C."/>
        </authorList>
    </citation>
    <scope>NUCLEOTIDE SEQUENCE</scope>
</reference>
<feature type="compositionally biased region" description="Basic and acidic residues" evidence="1">
    <location>
        <begin position="106"/>
        <end position="123"/>
    </location>
</feature>
<accession>A0A813GYM1</accession>
<sequence>MKGRIVFLGNNVRDEDGQAALFGDLSSAPVTMEASRMCDAFGLLSGHAIEQADAEQAYIQSLLGGTETYIRLPKELQPDSWKHMRDPVCKFVMSLYGHPDAGLDTGEIKDSNRCPDPNRTKLPEEDDNEPGKLADAACSVLMKVLYGARLARFDLLNAVAGLASKVTKWSVSCDETVSLDVLHKRLQGTEDARVRW</sequence>
<protein>
    <submittedName>
        <fullName evidence="2">Uncharacterized protein</fullName>
    </submittedName>
</protein>
<evidence type="ECO:0000256" key="1">
    <source>
        <dbReference type="SAM" id="MobiDB-lite"/>
    </source>
</evidence>
<organism evidence="2 3">
    <name type="scientific">Polarella glacialis</name>
    <name type="common">Dinoflagellate</name>
    <dbReference type="NCBI Taxonomy" id="89957"/>
    <lineage>
        <taxon>Eukaryota</taxon>
        <taxon>Sar</taxon>
        <taxon>Alveolata</taxon>
        <taxon>Dinophyceae</taxon>
        <taxon>Suessiales</taxon>
        <taxon>Suessiaceae</taxon>
        <taxon>Polarella</taxon>
    </lineage>
</organism>
<proteinExistence type="predicted"/>
<name>A0A813GYM1_POLGL</name>
<dbReference type="AlphaFoldDB" id="A0A813GYM1"/>
<evidence type="ECO:0000313" key="3">
    <source>
        <dbReference type="Proteomes" id="UP000654075"/>
    </source>
</evidence>
<dbReference type="EMBL" id="CAJNNV010029859">
    <property type="protein sequence ID" value="CAE8630383.1"/>
    <property type="molecule type" value="Genomic_DNA"/>
</dbReference>
<gene>
    <name evidence="2" type="ORF">PGLA1383_LOCUS46729</name>
</gene>
<comment type="caution">
    <text evidence="2">The sequence shown here is derived from an EMBL/GenBank/DDBJ whole genome shotgun (WGS) entry which is preliminary data.</text>
</comment>
<feature type="region of interest" description="Disordered" evidence="1">
    <location>
        <begin position="103"/>
        <end position="130"/>
    </location>
</feature>
<dbReference type="Proteomes" id="UP000654075">
    <property type="component" value="Unassembled WGS sequence"/>
</dbReference>